<evidence type="ECO:0000256" key="14">
    <source>
        <dbReference type="SAM" id="SignalP"/>
    </source>
</evidence>
<gene>
    <name evidence="16" type="ORF">Q5P01_009199</name>
</gene>
<evidence type="ECO:0000256" key="10">
    <source>
        <dbReference type="ARBA" id="ARBA00023136"/>
    </source>
</evidence>
<dbReference type="PROSITE" id="PS00232">
    <property type="entry name" value="CADHERIN_1"/>
    <property type="match status" value="5"/>
</dbReference>
<comment type="subcellular location">
    <subcellularLocation>
        <location evidence="1">Cell membrane</location>
        <topology evidence="1">Single-pass type I membrane protein</topology>
    </subcellularLocation>
</comment>
<dbReference type="InterPro" id="IPR002126">
    <property type="entry name" value="Cadherin-like_dom"/>
</dbReference>
<dbReference type="InterPro" id="IPR015919">
    <property type="entry name" value="Cadherin-like_sf"/>
</dbReference>
<dbReference type="PANTHER" id="PTHR24025:SF31">
    <property type="entry name" value="NEURAL-CADHERIN"/>
    <property type="match status" value="1"/>
</dbReference>
<dbReference type="SMART" id="SM00112">
    <property type="entry name" value="CA"/>
    <property type="match status" value="9"/>
</dbReference>
<feature type="transmembrane region" description="Helical" evidence="13">
    <location>
        <begin position="1150"/>
        <end position="1172"/>
    </location>
</feature>
<name>A0AA88T037_CHASR</name>
<feature type="signal peptide" evidence="14">
    <location>
        <begin position="1"/>
        <end position="39"/>
    </location>
</feature>
<proteinExistence type="predicted"/>
<evidence type="ECO:0000256" key="3">
    <source>
        <dbReference type="ARBA" id="ARBA00022692"/>
    </source>
</evidence>
<dbReference type="CDD" id="cd11304">
    <property type="entry name" value="Cadherin_repeat"/>
    <property type="match status" value="9"/>
</dbReference>
<feature type="domain" description="Cadherin" evidence="15">
    <location>
        <begin position="380"/>
        <end position="488"/>
    </location>
</feature>
<dbReference type="PANTHER" id="PTHR24025">
    <property type="entry name" value="DESMOGLEIN FAMILY MEMBER"/>
    <property type="match status" value="1"/>
</dbReference>
<dbReference type="InterPro" id="IPR050971">
    <property type="entry name" value="Cadherin-domain_protein"/>
</dbReference>
<keyword evidence="7 12" id="KW-0106">Calcium</keyword>
<keyword evidence="11" id="KW-0325">Glycoprotein</keyword>
<dbReference type="Gene3D" id="2.60.40.60">
    <property type="entry name" value="Cadherins"/>
    <property type="match status" value="9"/>
</dbReference>
<dbReference type="FunFam" id="2.60.40.60:FF:000020">
    <property type="entry name" value="Dachsous cadherin-related 1b"/>
    <property type="match status" value="1"/>
</dbReference>
<keyword evidence="3 13" id="KW-0812">Transmembrane</keyword>
<dbReference type="Proteomes" id="UP001187415">
    <property type="component" value="Unassembled WGS sequence"/>
</dbReference>
<keyword evidence="2" id="KW-1003">Cell membrane</keyword>
<dbReference type="GO" id="GO:0009653">
    <property type="term" value="P:anatomical structure morphogenesis"/>
    <property type="evidence" value="ECO:0007669"/>
    <property type="project" value="UniProtKB-ARBA"/>
</dbReference>
<dbReference type="GO" id="GO:0005911">
    <property type="term" value="C:cell-cell junction"/>
    <property type="evidence" value="ECO:0007669"/>
    <property type="project" value="TreeGrafter"/>
</dbReference>
<dbReference type="Pfam" id="PF00028">
    <property type="entry name" value="Cadherin"/>
    <property type="match status" value="7"/>
</dbReference>
<dbReference type="InterPro" id="IPR020894">
    <property type="entry name" value="Cadherin_CS"/>
</dbReference>
<evidence type="ECO:0000256" key="2">
    <source>
        <dbReference type="ARBA" id="ARBA00022475"/>
    </source>
</evidence>
<evidence type="ECO:0000256" key="9">
    <source>
        <dbReference type="ARBA" id="ARBA00022989"/>
    </source>
</evidence>
<feature type="domain" description="Cadherin" evidence="15">
    <location>
        <begin position="704"/>
        <end position="814"/>
    </location>
</feature>
<dbReference type="FunFam" id="2.60.40.60:FF:000252">
    <property type="entry name" value="Cadherin related family member 2"/>
    <property type="match status" value="1"/>
</dbReference>
<feature type="domain" description="Cadherin" evidence="15">
    <location>
        <begin position="814"/>
        <end position="929"/>
    </location>
</feature>
<evidence type="ECO:0000256" key="12">
    <source>
        <dbReference type="PROSITE-ProRule" id="PRU00043"/>
    </source>
</evidence>
<keyword evidence="6" id="KW-0677">Repeat</keyword>
<dbReference type="PRINTS" id="PR00205">
    <property type="entry name" value="CADHERIN"/>
</dbReference>
<evidence type="ECO:0000256" key="5">
    <source>
        <dbReference type="ARBA" id="ARBA00022729"/>
    </source>
</evidence>
<dbReference type="GO" id="GO:0007156">
    <property type="term" value="P:homophilic cell adhesion via plasma membrane adhesion molecules"/>
    <property type="evidence" value="ECO:0007669"/>
    <property type="project" value="InterPro"/>
</dbReference>
<dbReference type="GO" id="GO:0005886">
    <property type="term" value="C:plasma membrane"/>
    <property type="evidence" value="ECO:0007669"/>
    <property type="project" value="UniProtKB-SubCell"/>
</dbReference>
<evidence type="ECO:0000313" key="16">
    <source>
        <dbReference type="EMBL" id="KAK2849365.1"/>
    </source>
</evidence>
<feature type="domain" description="Cadherin" evidence="15">
    <location>
        <begin position="594"/>
        <end position="703"/>
    </location>
</feature>
<accession>A0AA88T037</accession>
<keyword evidence="8" id="KW-0130">Cell adhesion</keyword>
<dbReference type="GO" id="GO:0005509">
    <property type="term" value="F:calcium ion binding"/>
    <property type="evidence" value="ECO:0007669"/>
    <property type="project" value="UniProtKB-UniRule"/>
</dbReference>
<keyword evidence="9 13" id="KW-1133">Transmembrane helix</keyword>
<keyword evidence="10 13" id="KW-0472">Membrane</keyword>
<dbReference type="FunFam" id="2.60.40.60:FF:000123">
    <property type="entry name" value="Protocadherin beta 4"/>
    <property type="match status" value="1"/>
</dbReference>
<organism evidence="16 17">
    <name type="scientific">Channa striata</name>
    <name type="common">Snakehead murrel</name>
    <name type="synonym">Ophicephalus striatus</name>
    <dbReference type="NCBI Taxonomy" id="64152"/>
    <lineage>
        <taxon>Eukaryota</taxon>
        <taxon>Metazoa</taxon>
        <taxon>Chordata</taxon>
        <taxon>Craniata</taxon>
        <taxon>Vertebrata</taxon>
        <taxon>Euteleostomi</taxon>
        <taxon>Actinopterygii</taxon>
        <taxon>Neopterygii</taxon>
        <taxon>Teleostei</taxon>
        <taxon>Neoteleostei</taxon>
        <taxon>Acanthomorphata</taxon>
        <taxon>Anabantaria</taxon>
        <taxon>Anabantiformes</taxon>
        <taxon>Channoidei</taxon>
        <taxon>Channidae</taxon>
        <taxon>Channa</taxon>
    </lineage>
</organism>
<evidence type="ECO:0000256" key="7">
    <source>
        <dbReference type="ARBA" id="ARBA00022837"/>
    </source>
</evidence>
<evidence type="ECO:0000256" key="8">
    <source>
        <dbReference type="ARBA" id="ARBA00022889"/>
    </source>
</evidence>
<feature type="domain" description="Cadherin" evidence="15">
    <location>
        <begin position="142"/>
        <end position="256"/>
    </location>
</feature>
<feature type="chain" id="PRO_5041721122" description="Cadherin domain-containing protein" evidence="14">
    <location>
        <begin position="40"/>
        <end position="1311"/>
    </location>
</feature>
<evidence type="ECO:0000256" key="11">
    <source>
        <dbReference type="ARBA" id="ARBA00023180"/>
    </source>
</evidence>
<feature type="domain" description="Cadherin" evidence="15">
    <location>
        <begin position="931"/>
        <end position="1055"/>
    </location>
</feature>
<dbReference type="FunFam" id="2.60.40.60:FF:000168">
    <property type="entry name" value="Cadherin-related family member 2"/>
    <property type="match status" value="1"/>
</dbReference>
<evidence type="ECO:0000259" key="15">
    <source>
        <dbReference type="PROSITE" id="PS50268"/>
    </source>
</evidence>
<dbReference type="EMBL" id="JAUPFM010000006">
    <property type="protein sequence ID" value="KAK2849365.1"/>
    <property type="molecule type" value="Genomic_DNA"/>
</dbReference>
<dbReference type="SUPFAM" id="SSF49313">
    <property type="entry name" value="Cadherin-like"/>
    <property type="match status" value="9"/>
</dbReference>
<feature type="domain" description="Cadherin" evidence="15">
    <location>
        <begin position="489"/>
        <end position="593"/>
    </location>
</feature>
<keyword evidence="4" id="KW-0479">Metal-binding</keyword>
<evidence type="ECO:0000256" key="4">
    <source>
        <dbReference type="ARBA" id="ARBA00022723"/>
    </source>
</evidence>
<feature type="domain" description="Cadherin" evidence="15">
    <location>
        <begin position="44"/>
        <end position="141"/>
    </location>
</feature>
<comment type="caution">
    <text evidence="16">The sequence shown here is derived from an EMBL/GenBank/DDBJ whole genome shotgun (WGS) entry which is preliminary data.</text>
</comment>
<evidence type="ECO:0000256" key="6">
    <source>
        <dbReference type="ARBA" id="ARBA00022737"/>
    </source>
</evidence>
<reference evidence="16" key="1">
    <citation type="submission" date="2023-07" db="EMBL/GenBank/DDBJ databases">
        <title>Chromosome-level Genome Assembly of Striped Snakehead (Channa striata).</title>
        <authorList>
            <person name="Liu H."/>
        </authorList>
    </citation>
    <scope>NUCLEOTIDE SEQUENCE</scope>
    <source>
        <strain evidence="16">Gz</strain>
        <tissue evidence="16">Muscle</tissue>
    </source>
</reference>
<evidence type="ECO:0000256" key="1">
    <source>
        <dbReference type="ARBA" id="ARBA00004251"/>
    </source>
</evidence>
<evidence type="ECO:0000256" key="13">
    <source>
        <dbReference type="SAM" id="Phobius"/>
    </source>
</evidence>
<keyword evidence="17" id="KW-1185">Reference proteome</keyword>
<protein>
    <recommendedName>
        <fullName evidence="15">Cadherin domain-containing protein</fullName>
    </recommendedName>
</protein>
<dbReference type="FunFam" id="2.60.40.60:FF:000094">
    <property type="entry name" value="protocadherin gamma-C4 isoform X2"/>
    <property type="match status" value="1"/>
</dbReference>
<keyword evidence="5 14" id="KW-0732">Signal</keyword>
<evidence type="ECO:0000313" key="17">
    <source>
        <dbReference type="Proteomes" id="UP001187415"/>
    </source>
</evidence>
<feature type="domain" description="Cadherin" evidence="15">
    <location>
        <begin position="257"/>
        <end position="366"/>
    </location>
</feature>
<dbReference type="PROSITE" id="PS50268">
    <property type="entry name" value="CADHERIN_2"/>
    <property type="match status" value="9"/>
</dbReference>
<sequence>MIITRRYKSQRSHSNASNCEASLLEGLILLLFLISLSSANKSPEIDVKLYELCEDIPVGAEAFTIIASDPESDPLTYAISGPNAGYFTVNVNSGIVKVARELDRELNNVMILDVEVSDQFSSRSATIRLLLHDANDNKPIFEKASYEVEIEENTPVGASLFRVRATDDDTSNAGAVQYSIESVSPSGLNLFSIVSTTGQVTLQGRLNYTSLSSQYQIKIKATDGGGTCYHSETNYQSTTVNAFITVLDVSDMDPQFLGLPYVGRVEENSNVGQSVIKVTAIDPDSGVNNGIIYSIEDSTADGLFNISSDSGIISVVSHIDREATGDTVTLTVKAKESKQNHLGMEASTTANVQINIIDVNDNKPDFYKCEDPEDVLSCVKASEFTGEVSEHSLGSVNTDMIVRDLDNNARIVLSLGGPHKNVFSVEPKIAVTGSTVQLLVRQPQELDYEKTQSITLQVIATDQGVPSFISTATITININDTNDNSPEFLKESYQLTVKENSPAGTEIATITAKDPDTMDQSGITYMLLPESIRQFFDVEQHTGIVYVKNGTLLDREFRSLYSATLQARDTDGKPGTTVLEITLTDANDNAPVFNRDSYLAFVKEGQEVDIPIQATDADDPNEQNSQIVYGIQPTDMYRDNFTINPDTGVLRNKGQLDREALNPDLDGRIELNVTATDKGTPPLSSTVTVIINLQDANDNTPQFNASSYVFSVKESNKGAYVGSVYAEDLDQTLDFNRIIFSFAQGSSGSFMIRTFAEEKGYRGSISLDPDVELDYESGRTQYKLEVVAADLEQKKSEVTVTVDVLDLNDERPEFKPTESVTVKENTTISEAIGKFIGADKDGNYSLEYKLESVKCRCNGSWTPCDNFVVDSTGEVRVNPKLTLDYEACDQAQIEAQVEDKYTEKGLNNSATPGIMVINIEDINDNAPEFIPTDSVFVVVAESASKGTAVAKVNATDRDSGLYSQIEFKVSKVQFVDTSNHTSNMRMLFEAVTTQQKDTYVGIIQTSEKLELSLKGKYLVTVTAADIDGLSSHTVLEIFTVDESYKVELQFERPVAEVEEQREKITWALTAATKAAVEIVSIRSDTDTTTRNSGITIIVAYFVYSNGTALNSNEVEKMLSDPEHYVSLTNLGLMYIGKGVVTEEETNPVQYILLGMVGGLLIVLVVLTTSLLCTRRTYKRKLKAAKAMNSTSMGDSSNQKSGPVVPGTNKYTMEGANPVLNLNIASAMALDMDEQSSDVDKVSLDSLDYSDDVNISEKDTNPIMHVIQEEDEYEDEPPEYIEPLGAALAHRGQKKEKARVGFNNPAFSTTDL</sequence>